<dbReference type="Proteomes" id="UP000054564">
    <property type="component" value="Unassembled WGS sequence"/>
</dbReference>
<accession>A0A0L0VK00</accession>
<gene>
    <name evidence="2" type="ORF">PSTG_07250</name>
</gene>
<reference evidence="3" key="1">
    <citation type="submission" date="2014-03" db="EMBL/GenBank/DDBJ databases">
        <title>The Genome Sequence of Puccinia striiformis f. sp. tritici PST-78.</title>
        <authorList>
            <consortium name="The Broad Institute Genome Sequencing Platform"/>
            <person name="Cuomo C."/>
            <person name="Hulbert S."/>
            <person name="Chen X."/>
            <person name="Walker B."/>
            <person name="Young S.K."/>
            <person name="Zeng Q."/>
            <person name="Gargeya S."/>
            <person name="Fitzgerald M."/>
            <person name="Haas B."/>
            <person name="Abouelleil A."/>
            <person name="Alvarado L."/>
            <person name="Arachchi H.M."/>
            <person name="Berlin A.M."/>
            <person name="Chapman S.B."/>
            <person name="Goldberg J."/>
            <person name="Griggs A."/>
            <person name="Gujja S."/>
            <person name="Hansen M."/>
            <person name="Howarth C."/>
            <person name="Imamovic A."/>
            <person name="Larimer J."/>
            <person name="McCowan C."/>
            <person name="Montmayeur A."/>
            <person name="Murphy C."/>
            <person name="Neiman D."/>
            <person name="Pearson M."/>
            <person name="Priest M."/>
            <person name="Roberts A."/>
            <person name="Saif S."/>
            <person name="Shea T."/>
            <person name="Sisk P."/>
            <person name="Sykes S."/>
            <person name="Wortman J."/>
            <person name="Nusbaum C."/>
            <person name="Birren B."/>
        </authorList>
    </citation>
    <scope>NUCLEOTIDE SEQUENCE [LARGE SCALE GENOMIC DNA]</scope>
    <source>
        <strain evidence="3">race PST-78</strain>
    </source>
</reference>
<evidence type="ECO:0000313" key="2">
    <source>
        <dbReference type="EMBL" id="KNE99536.1"/>
    </source>
</evidence>
<dbReference type="EMBL" id="AJIL01000045">
    <property type="protein sequence ID" value="KNE99536.1"/>
    <property type="molecule type" value="Genomic_DNA"/>
</dbReference>
<comment type="caution">
    <text evidence="2">The sequence shown here is derived from an EMBL/GenBank/DDBJ whole genome shotgun (WGS) entry which is preliminary data.</text>
</comment>
<sequence length="160" mass="17480">MALLSEYAGKYSALKGGRSRGPECGDPSGERTFLCYGVRSSHKSRATGLRNPQGDGRRLASCGRQPTGHGIRRRQGGNASMSRPAYLNKKDHYHEPSTSGISGSASVNTAEQPKKKLALQHSLRHHPLTLKGIVKVIPVLQPNRRQRFDIWVKNEVAAGL</sequence>
<keyword evidence="3" id="KW-1185">Reference proteome</keyword>
<name>A0A0L0VK00_9BASI</name>
<feature type="region of interest" description="Disordered" evidence="1">
    <location>
        <begin position="44"/>
        <end position="114"/>
    </location>
</feature>
<dbReference type="STRING" id="1165861.A0A0L0VK00"/>
<protein>
    <submittedName>
        <fullName evidence="2">Uncharacterized protein</fullName>
    </submittedName>
</protein>
<evidence type="ECO:0000256" key="1">
    <source>
        <dbReference type="SAM" id="MobiDB-lite"/>
    </source>
</evidence>
<evidence type="ECO:0000313" key="3">
    <source>
        <dbReference type="Proteomes" id="UP000054564"/>
    </source>
</evidence>
<organism evidence="2 3">
    <name type="scientific">Puccinia striiformis f. sp. tritici PST-78</name>
    <dbReference type="NCBI Taxonomy" id="1165861"/>
    <lineage>
        <taxon>Eukaryota</taxon>
        <taxon>Fungi</taxon>
        <taxon>Dikarya</taxon>
        <taxon>Basidiomycota</taxon>
        <taxon>Pucciniomycotina</taxon>
        <taxon>Pucciniomycetes</taxon>
        <taxon>Pucciniales</taxon>
        <taxon>Pucciniaceae</taxon>
        <taxon>Puccinia</taxon>
    </lineage>
</organism>
<feature type="compositionally biased region" description="Polar residues" evidence="1">
    <location>
        <begin position="96"/>
        <end position="111"/>
    </location>
</feature>
<proteinExistence type="predicted"/>
<dbReference type="AlphaFoldDB" id="A0A0L0VK00"/>